<name>A0A844DBQ9_9BURK</name>
<keyword evidence="2" id="KW-1185">Reference proteome</keyword>
<evidence type="ECO:0000313" key="1">
    <source>
        <dbReference type="EMBL" id="MRW86362.1"/>
    </source>
</evidence>
<reference evidence="1 2" key="1">
    <citation type="submission" date="2019-11" db="EMBL/GenBank/DDBJ databases">
        <title>Novel species isolated from a subtropical stream in China.</title>
        <authorList>
            <person name="Lu H."/>
        </authorList>
    </citation>
    <scope>NUCLEOTIDE SEQUENCE [LARGE SCALE GENOMIC DNA]</scope>
    <source>
        <strain evidence="1 2">FT26W</strain>
    </source>
</reference>
<sequence length="98" mass="11444">MADKKILDTLYHVPKKRGNGLVRTEAWADAHGTVTHYNLAYINHSLSHKDHGRVVGYDNSHHVHHRHYMGQVQLVDFINFDEIQERFLLDWTSVLEKA</sequence>
<gene>
    <name evidence="1" type="ORF">GJ698_20010</name>
</gene>
<dbReference type="RefSeq" id="WP_154359627.1">
    <property type="nucleotide sequence ID" value="NZ_WKJL01000016.1"/>
</dbReference>
<comment type="caution">
    <text evidence="1">The sequence shown here is derived from an EMBL/GenBank/DDBJ whole genome shotgun (WGS) entry which is preliminary data.</text>
</comment>
<dbReference type="EMBL" id="WKJL01000016">
    <property type="protein sequence ID" value="MRW86362.1"/>
    <property type="molecule type" value="Genomic_DNA"/>
</dbReference>
<proteinExistence type="predicted"/>
<protein>
    <submittedName>
        <fullName evidence="1">Uncharacterized protein</fullName>
    </submittedName>
</protein>
<accession>A0A844DBQ9</accession>
<dbReference type="Proteomes" id="UP000439986">
    <property type="component" value="Unassembled WGS sequence"/>
</dbReference>
<dbReference type="AlphaFoldDB" id="A0A844DBQ9"/>
<evidence type="ECO:0000313" key="2">
    <source>
        <dbReference type="Proteomes" id="UP000439986"/>
    </source>
</evidence>
<organism evidence="1 2">
    <name type="scientific">Duganella aquatilis</name>
    <dbReference type="NCBI Taxonomy" id="2666082"/>
    <lineage>
        <taxon>Bacteria</taxon>
        <taxon>Pseudomonadati</taxon>
        <taxon>Pseudomonadota</taxon>
        <taxon>Betaproteobacteria</taxon>
        <taxon>Burkholderiales</taxon>
        <taxon>Oxalobacteraceae</taxon>
        <taxon>Telluria group</taxon>
        <taxon>Duganella</taxon>
    </lineage>
</organism>